<proteinExistence type="predicted"/>
<protein>
    <submittedName>
        <fullName evidence="1">Uncharacterized protein</fullName>
    </submittedName>
</protein>
<gene>
    <name evidence="1" type="ORF">QR98_0067210</name>
</gene>
<evidence type="ECO:0000313" key="2">
    <source>
        <dbReference type="Proteomes" id="UP000616769"/>
    </source>
</evidence>
<organism evidence="1 2">
    <name type="scientific">Sarcoptes scabiei</name>
    <name type="common">Itch mite</name>
    <name type="synonym">Acarus scabiei</name>
    <dbReference type="NCBI Taxonomy" id="52283"/>
    <lineage>
        <taxon>Eukaryota</taxon>
        <taxon>Metazoa</taxon>
        <taxon>Ecdysozoa</taxon>
        <taxon>Arthropoda</taxon>
        <taxon>Chelicerata</taxon>
        <taxon>Arachnida</taxon>
        <taxon>Acari</taxon>
        <taxon>Acariformes</taxon>
        <taxon>Sarcoptiformes</taxon>
        <taxon>Astigmata</taxon>
        <taxon>Psoroptidia</taxon>
        <taxon>Sarcoptoidea</taxon>
        <taxon>Sarcoptidae</taxon>
        <taxon>Sarcoptinae</taxon>
        <taxon>Sarcoptes</taxon>
    </lineage>
</organism>
<dbReference type="AlphaFoldDB" id="A0A132ABB5"/>
<name>A0A132ABB5_SARSC</name>
<evidence type="ECO:0000313" key="1">
    <source>
        <dbReference type="EMBL" id="KPM08207.1"/>
    </source>
</evidence>
<dbReference type="VEuPathDB" id="VectorBase:SSCA000371"/>
<comment type="caution">
    <text evidence="1">The sequence shown here is derived from an EMBL/GenBank/DDBJ whole genome shotgun (WGS) entry which is preliminary data.</text>
</comment>
<dbReference type="EMBL" id="JXLN01012231">
    <property type="protein sequence ID" value="KPM08207.1"/>
    <property type="molecule type" value="Genomic_DNA"/>
</dbReference>
<sequence length="97" mass="11974">MDHNVLDLLIKFCYNEPMQESTHLLRPYLSVDNRKKQDQDELSYSLRRKFANHTSSFIARRKKTNLWEQIYKRHKEAPNNFRRTRPKIEMKYPPFFK</sequence>
<reference evidence="1 2" key="1">
    <citation type="journal article" date="2015" name="Parasit. Vectors">
        <title>Draft genome of the scabies mite.</title>
        <authorList>
            <person name="Rider S.D.Jr."/>
            <person name="Morgan M.S."/>
            <person name="Arlian L.G."/>
        </authorList>
    </citation>
    <scope>NUCLEOTIDE SEQUENCE [LARGE SCALE GENOMIC DNA]</scope>
    <source>
        <strain evidence="1">Arlian Lab</strain>
    </source>
</reference>
<dbReference type="OrthoDB" id="6041973at2759"/>
<accession>A0A132ABB5</accession>
<dbReference type="Proteomes" id="UP000616769">
    <property type="component" value="Unassembled WGS sequence"/>
</dbReference>